<comment type="caution">
    <text evidence="1">The sequence shown here is derived from an EMBL/GenBank/DDBJ whole genome shotgun (WGS) entry which is preliminary data.</text>
</comment>
<sequence>MQDHRIHGLELISGGGSNRTYSTRSTAVVVSSAHRFITDDHLDEGIIEKTSYTTIILS</sequence>
<gene>
    <name evidence="1" type="ORF">KIN20_015477</name>
</gene>
<proteinExistence type="predicted"/>
<organism evidence="1 2">
    <name type="scientific">Parelaphostrongylus tenuis</name>
    <name type="common">Meningeal worm</name>
    <dbReference type="NCBI Taxonomy" id="148309"/>
    <lineage>
        <taxon>Eukaryota</taxon>
        <taxon>Metazoa</taxon>
        <taxon>Ecdysozoa</taxon>
        <taxon>Nematoda</taxon>
        <taxon>Chromadorea</taxon>
        <taxon>Rhabditida</taxon>
        <taxon>Rhabditina</taxon>
        <taxon>Rhabditomorpha</taxon>
        <taxon>Strongyloidea</taxon>
        <taxon>Metastrongylidae</taxon>
        <taxon>Parelaphostrongylus</taxon>
    </lineage>
</organism>
<accession>A0AAD5QM95</accession>
<name>A0AAD5QM95_PARTN</name>
<evidence type="ECO:0000313" key="2">
    <source>
        <dbReference type="Proteomes" id="UP001196413"/>
    </source>
</evidence>
<evidence type="ECO:0000313" key="1">
    <source>
        <dbReference type="EMBL" id="KAJ1357343.1"/>
    </source>
</evidence>
<dbReference type="Proteomes" id="UP001196413">
    <property type="component" value="Unassembled WGS sequence"/>
</dbReference>
<dbReference type="EMBL" id="JAHQIW010003109">
    <property type="protein sequence ID" value="KAJ1357343.1"/>
    <property type="molecule type" value="Genomic_DNA"/>
</dbReference>
<keyword evidence="2" id="KW-1185">Reference proteome</keyword>
<dbReference type="AlphaFoldDB" id="A0AAD5QM95"/>
<reference evidence="1" key="1">
    <citation type="submission" date="2021-06" db="EMBL/GenBank/DDBJ databases">
        <title>Parelaphostrongylus tenuis whole genome reference sequence.</title>
        <authorList>
            <person name="Garwood T.J."/>
            <person name="Larsen P.A."/>
            <person name="Fountain-Jones N.M."/>
            <person name="Garbe J.R."/>
            <person name="Macchietto M.G."/>
            <person name="Kania S.A."/>
            <person name="Gerhold R.W."/>
            <person name="Richards J.E."/>
            <person name="Wolf T.M."/>
        </authorList>
    </citation>
    <scope>NUCLEOTIDE SEQUENCE</scope>
    <source>
        <strain evidence="1">MNPRO001-30</strain>
        <tissue evidence="1">Meninges</tissue>
    </source>
</reference>
<protein>
    <submittedName>
        <fullName evidence="1">Uncharacterized protein</fullName>
    </submittedName>
</protein>